<organism evidence="3 4">
    <name type="scientific">Streptosporangium lutulentum</name>
    <dbReference type="NCBI Taxonomy" id="1461250"/>
    <lineage>
        <taxon>Bacteria</taxon>
        <taxon>Bacillati</taxon>
        <taxon>Actinomycetota</taxon>
        <taxon>Actinomycetes</taxon>
        <taxon>Streptosporangiales</taxon>
        <taxon>Streptosporangiaceae</taxon>
        <taxon>Streptosporangium</taxon>
    </lineage>
</organism>
<dbReference type="Gene3D" id="3.40.50.980">
    <property type="match status" value="2"/>
</dbReference>
<dbReference type="PANTHER" id="PTHR45527:SF10">
    <property type="entry name" value="PYOCHELIN SYNTHASE PCHF"/>
    <property type="match status" value="1"/>
</dbReference>
<dbReference type="InterPro" id="IPR042099">
    <property type="entry name" value="ANL_N_sf"/>
</dbReference>
<dbReference type="SMART" id="SM00923">
    <property type="entry name" value="MbtH"/>
    <property type="match status" value="1"/>
</dbReference>
<keyword evidence="1" id="KW-0436">Ligase</keyword>
<feature type="domain" description="MbtH-like" evidence="2">
    <location>
        <begin position="5"/>
        <end position="51"/>
    </location>
</feature>
<dbReference type="Proteomes" id="UP001225356">
    <property type="component" value="Unassembled WGS sequence"/>
</dbReference>
<dbReference type="InterPro" id="IPR005153">
    <property type="entry name" value="MbtH-like_dom"/>
</dbReference>
<gene>
    <name evidence="3" type="ORF">J2853_009233</name>
</gene>
<dbReference type="SUPFAM" id="SSF160582">
    <property type="entry name" value="MbtH-like"/>
    <property type="match status" value="1"/>
</dbReference>
<protein>
    <submittedName>
        <fullName evidence="3">Non-ribosomal peptide synthetase component F</fullName>
    </submittedName>
</protein>
<dbReference type="InterPro" id="IPR038020">
    <property type="entry name" value="MbtH-like_sf"/>
</dbReference>
<evidence type="ECO:0000256" key="1">
    <source>
        <dbReference type="ARBA" id="ARBA00022598"/>
    </source>
</evidence>
<name>A0ABT9QTD1_9ACTN</name>
<evidence type="ECO:0000259" key="2">
    <source>
        <dbReference type="SMART" id="SM00923"/>
    </source>
</evidence>
<dbReference type="EMBL" id="JAUSQU010000001">
    <property type="protein sequence ID" value="MDP9850022.1"/>
    <property type="molecule type" value="Genomic_DNA"/>
</dbReference>
<dbReference type="Gene3D" id="3.40.50.12780">
    <property type="entry name" value="N-terminal domain of ligase-like"/>
    <property type="match status" value="1"/>
</dbReference>
<dbReference type="SUPFAM" id="SSF56801">
    <property type="entry name" value="Acetyl-CoA synthetase-like"/>
    <property type="match status" value="1"/>
</dbReference>
<sequence length="411" mass="43790">MTTGPPLRYFQVVVNVRGQYGIWPLDDAMPGGWSQIGFVSTRDECLVHVAELWWDMRPRGKPDLADDEPDGWRSRITEVAAARPDAVALSDASRHLTYGELVEDARRLAGRLAALGVRTEDRVALCLPLGAPALTAILGVALTGAAYLPIDSADDEDWRDLVIADSGVRVVVTDRPETLAHIGADLVTWPDPEGRRDAGPPAPESEALSSDAACVLYHPADRGSRGVVLENRQLDALLAGAPPIHAGDRVSVSGRLSCELVNADVLYTLSGGAEVVLSHDDPTARPGPWRHSSYFYGSLETGVVCAACTVLNGGTGPARVLIGPPFPGCRLYALDEDIRPLSVGDAGALYVGGRVVARGYLDDPAATVNRFVPDPFAADGSRMFATEHRVRLNDDGVLERLDDGPVRTPGG</sequence>
<dbReference type="Pfam" id="PF03621">
    <property type="entry name" value="MbtH"/>
    <property type="match status" value="1"/>
</dbReference>
<evidence type="ECO:0000313" key="3">
    <source>
        <dbReference type="EMBL" id="MDP9850022.1"/>
    </source>
</evidence>
<dbReference type="Gene3D" id="3.90.820.10">
    <property type="entry name" value="Structural Genomics, Unknown Function 30-nov-00 1gh9 Mol_id"/>
    <property type="match status" value="1"/>
</dbReference>
<keyword evidence="4" id="KW-1185">Reference proteome</keyword>
<dbReference type="Pfam" id="PF00501">
    <property type="entry name" value="AMP-binding"/>
    <property type="match status" value="2"/>
</dbReference>
<reference evidence="3 4" key="1">
    <citation type="submission" date="2023-07" db="EMBL/GenBank/DDBJ databases">
        <title>Sequencing the genomes of 1000 actinobacteria strains.</title>
        <authorList>
            <person name="Klenk H.-P."/>
        </authorList>
    </citation>
    <scope>NUCLEOTIDE SEQUENCE [LARGE SCALE GENOMIC DNA]</scope>
    <source>
        <strain evidence="3 4">DSM 46740</strain>
    </source>
</reference>
<comment type="caution">
    <text evidence="3">The sequence shown here is derived from an EMBL/GenBank/DDBJ whole genome shotgun (WGS) entry which is preliminary data.</text>
</comment>
<evidence type="ECO:0000313" key="4">
    <source>
        <dbReference type="Proteomes" id="UP001225356"/>
    </source>
</evidence>
<proteinExistence type="predicted"/>
<dbReference type="InterPro" id="IPR000873">
    <property type="entry name" value="AMP-dep_synth/lig_dom"/>
</dbReference>
<accession>A0ABT9QTD1</accession>
<dbReference type="RefSeq" id="WP_307568185.1">
    <property type="nucleotide sequence ID" value="NZ_JAUSQU010000001.1"/>
</dbReference>
<dbReference type="PANTHER" id="PTHR45527">
    <property type="entry name" value="NONRIBOSOMAL PEPTIDE SYNTHETASE"/>
    <property type="match status" value="1"/>
</dbReference>